<organism evidence="9 10">
    <name type="scientific">Halobacillus litoralis</name>
    <dbReference type="NCBI Taxonomy" id="45668"/>
    <lineage>
        <taxon>Bacteria</taxon>
        <taxon>Bacillati</taxon>
        <taxon>Bacillota</taxon>
        <taxon>Bacilli</taxon>
        <taxon>Bacillales</taxon>
        <taxon>Bacillaceae</taxon>
        <taxon>Halobacillus</taxon>
    </lineage>
</organism>
<feature type="compositionally biased region" description="Low complexity" evidence="6">
    <location>
        <begin position="181"/>
        <end position="192"/>
    </location>
</feature>
<evidence type="ECO:0008006" key="11">
    <source>
        <dbReference type="Google" id="ProtNLM"/>
    </source>
</evidence>
<feature type="region of interest" description="Disordered" evidence="6">
    <location>
        <begin position="144"/>
        <end position="213"/>
    </location>
</feature>
<feature type="compositionally biased region" description="Basic residues" evidence="6">
    <location>
        <begin position="168"/>
        <end position="177"/>
    </location>
</feature>
<dbReference type="GO" id="GO:0044781">
    <property type="term" value="P:bacterial-type flagellum organization"/>
    <property type="evidence" value="ECO:0007669"/>
    <property type="project" value="InterPro"/>
</dbReference>
<evidence type="ECO:0000256" key="1">
    <source>
        <dbReference type="ARBA" id="ARBA00004236"/>
    </source>
</evidence>
<keyword evidence="8" id="KW-0732">Signal</keyword>
<evidence type="ECO:0000256" key="5">
    <source>
        <dbReference type="ARBA" id="ARBA00023136"/>
    </source>
</evidence>
<dbReference type="EMBL" id="WMET01000001">
    <property type="protein sequence ID" value="MYL19203.1"/>
    <property type="molecule type" value="Genomic_DNA"/>
</dbReference>
<dbReference type="Proteomes" id="UP000460949">
    <property type="component" value="Unassembled WGS sequence"/>
</dbReference>
<dbReference type="AlphaFoldDB" id="A0A845DP70"/>
<feature type="transmembrane region" description="Helical" evidence="7">
    <location>
        <begin position="63"/>
        <end position="85"/>
    </location>
</feature>
<name>A0A845DP70_9BACI</name>
<sequence>MMFSAPRISALLMAAVLLLAGFPLEAAAQPSVNECLSNPALEGCPGADGEADASGTAGNQPSLLWNFLKLGMALVFVVALIYGLLKAFNRKNQWLNQSRIMENLEGMSVGPNRSVQAVRVGEQVFLLGVGDTVELITEITDPDTKASFQKKEQAASTPGSSMKNLLGKPRRQQRAGKHASTLQFQQLFETQLNDMKNKQKKAAERKRREQENE</sequence>
<comment type="subcellular location">
    <subcellularLocation>
        <location evidence="1">Cell membrane</location>
    </subcellularLocation>
</comment>
<keyword evidence="4 7" id="KW-1133">Transmembrane helix</keyword>
<proteinExistence type="predicted"/>
<feature type="compositionally biased region" description="Polar residues" evidence="6">
    <location>
        <begin position="154"/>
        <end position="163"/>
    </location>
</feature>
<gene>
    <name evidence="9" type="ORF">GLW04_04825</name>
</gene>
<dbReference type="Pfam" id="PF04347">
    <property type="entry name" value="FliO"/>
    <property type="match status" value="1"/>
</dbReference>
<keyword evidence="2" id="KW-1003">Cell membrane</keyword>
<protein>
    <recommendedName>
        <fullName evidence="11">Flagellar protein</fullName>
    </recommendedName>
</protein>
<evidence type="ECO:0000256" key="2">
    <source>
        <dbReference type="ARBA" id="ARBA00022475"/>
    </source>
</evidence>
<keyword evidence="3 7" id="KW-0812">Transmembrane</keyword>
<evidence type="ECO:0000256" key="4">
    <source>
        <dbReference type="ARBA" id="ARBA00022989"/>
    </source>
</evidence>
<evidence type="ECO:0000256" key="7">
    <source>
        <dbReference type="SAM" id="Phobius"/>
    </source>
</evidence>
<evidence type="ECO:0000256" key="6">
    <source>
        <dbReference type="SAM" id="MobiDB-lite"/>
    </source>
</evidence>
<evidence type="ECO:0000313" key="9">
    <source>
        <dbReference type="EMBL" id="MYL19203.1"/>
    </source>
</evidence>
<reference evidence="9 10" key="1">
    <citation type="submission" date="2019-11" db="EMBL/GenBank/DDBJ databases">
        <title>Genome sequences of 17 halophilic strains isolated from different environments.</title>
        <authorList>
            <person name="Furrow R.E."/>
        </authorList>
    </citation>
    <scope>NUCLEOTIDE SEQUENCE [LARGE SCALE GENOMIC DNA]</scope>
    <source>
        <strain evidence="9 10">22511_23_Filter</strain>
    </source>
</reference>
<keyword evidence="5 7" id="KW-0472">Membrane</keyword>
<dbReference type="GO" id="GO:0016020">
    <property type="term" value="C:membrane"/>
    <property type="evidence" value="ECO:0007669"/>
    <property type="project" value="InterPro"/>
</dbReference>
<evidence type="ECO:0000256" key="8">
    <source>
        <dbReference type="SAM" id="SignalP"/>
    </source>
</evidence>
<dbReference type="InterPro" id="IPR022781">
    <property type="entry name" value="Flagellar_biosynth_FliO"/>
</dbReference>
<accession>A0A845DP70</accession>
<feature type="signal peptide" evidence="8">
    <location>
        <begin position="1"/>
        <end position="28"/>
    </location>
</feature>
<feature type="chain" id="PRO_5032824489" description="Flagellar protein" evidence="8">
    <location>
        <begin position="29"/>
        <end position="213"/>
    </location>
</feature>
<evidence type="ECO:0000313" key="10">
    <source>
        <dbReference type="Proteomes" id="UP000460949"/>
    </source>
</evidence>
<evidence type="ECO:0000256" key="3">
    <source>
        <dbReference type="ARBA" id="ARBA00022692"/>
    </source>
</evidence>
<comment type="caution">
    <text evidence="9">The sequence shown here is derived from an EMBL/GenBank/DDBJ whole genome shotgun (WGS) entry which is preliminary data.</text>
</comment>